<proteinExistence type="predicted"/>
<comment type="caution">
    <text evidence="1">The sequence shown here is derived from an EMBL/GenBank/DDBJ whole genome shotgun (WGS) entry which is preliminary data.</text>
</comment>
<protein>
    <submittedName>
        <fullName evidence="1">Uncharacterized protein</fullName>
    </submittedName>
</protein>
<dbReference type="AlphaFoldDB" id="A0AA40CRX5"/>
<organism evidence="1 2">
    <name type="scientific">Cercophora newfieldiana</name>
    <dbReference type="NCBI Taxonomy" id="92897"/>
    <lineage>
        <taxon>Eukaryota</taxon>
        <taxon>Fungi</taxon>
        <taxon>Dikarya</taxon>
        <taxon>Ascomycota</taxon>
        <taxon>Pezizomycotina</taxon>
        <taxon>Sordariomycetes</taxon>
        <taxon>Sordariomycetidae</taxon>
        <taxon>Sordariales</taxon>
        <taxon>Lasiosphaeriaceae</taxon>
        <taxon>Cercophora</taxon>
    </lineage>
</organism>
<accession>A0AA40CRX5</accession>
<gene>
    <name evidence="1" type="ORF">B0T16DRAFT_491749</name>
</gene>
<name>A0AA40CRX5_9PEZI</name>
<keyword evidence="2" id="KW-1185">Reference proteome</keyword>
<sequence length="51" mass="5701">MCKAGFATFACGHCIAIDYTRTLCEYARLKGIACPDFQTDKDYALCKTENQ</sequence>
<dbReference type="Proteomes" id="UP001174936">
    <property type="component" value="Unassembled WGS sequence"/>
</dbReference>
<evidence type="ECO:0000313" key="1">
    <source>
        <dbReference type="EMBL" id="KAK0649040.1"/>
    </source>
</evidence>
<evidence type="ECO:0000313" key="2">
    <source>
        <dbReference type="Proteomes" id="UP001174936"/>
    </source>
</evidence>
<reference evidence="1" key="1">
    <citation type="submission" date="2023-06" db="EMBL/GenBank/DDBJ databases">
        <title>Genome-scale phylogeny and comparative genomics of the fungal order Sordariales.</title>
        <authorList>
            <consortium name="Lawrence Berkeley National Laboratory"/>
            <person name="Hensen N."/>
            <person name="Bonometti L."/>
            <person name="Westerberg I."/>
            <person name="Brannstrom I.O."/>
            <person name="Guillou S."/>
            <person name="Cros-Aarteil S."/>
            <person name="Calhoun S."/>
            <person name="Haridas S."/>
            <person name="Kuo A."/>
            <person name="Mondo S."/>
            <person name="Pangilinan J."/>
            <person name="Riley R."/>
            <person name="Labutti K."/>
            <person name="Andreopoulos B."/>
            <person name="Lipzen A."/>
            <person name="Chen C."/>
            <person name="Yanf M."/>
            <person name="Daum C."/>
            <person name="Ng V."/>
            <person name="Clum A."/>
            <person name="Steindorff A."/>
            <person name="Ohm R."/>
            <person name="Martin F."/>
            <person name="Silar P."/>
            <person name="Natvig D."/>
            <person name="Lalanne C."/>
            <person name="Gautier V."/>
            <person name="Ament-Velasquez S.L."/>
            <person name="Kruys A."/>
            <person name="Hutchinson M.I."/>
            <person name="Powell A.J."/>
            <person name="Barry K."/>
            <person name="Miller A.N."/>
            <person name="Grigoriev I.V."/>
            <person name="Debuchy R."/>
            <person name="Gladieux P."/>
            <person name="Thoren M.H."/>
            <person name="Johannesson H."/>
        </authorList>
    </citation>
    <scope>NUCLEOTIDE SEQUENCE</scope>
    <source>
        <strain evidence="1">SMH2532-1</strain>
    </source>
</reference>
<dbReference type="EMBL" id="JAULSV010000003">
    <property type="protein sequence ID" value="KAK0649040.1"/>
    <property type="molecule type" value="Genomic_DNA"/>
</dbReference>